<dbReference type="NCBIfam" id="TIGR00756">
    <property type="entry name" value="PPR"/>
    <property type="match status" value="3"/>
</dbReference>
<organism evidence="4 5">
    <name type="scientific">Quercus rubra</name>
    <name type="common">Northern red oak</name>
    <name type="synonym">Quercus borealis</name>
    <dbReference type="NCBI Taxonomy" id="3512"/>
    <lineage>
        <taxon>Eukaryota</taxon>
        <taxon>Viridiplantae</taxon>
        <taxon>Streptophyta</taxon>
        <taxon>Embryophyta</taxon>
        <taxon>Tracheophyta</taxon>
        <taxon>Spermatophyta</taxon>
        <taxon>Magnoliopsida</taxon>
        <taxon>eudicotyledons</taxon>
        <taxon>Gunneridae</taxon>
        <taxon>Pentapetalae</taxon>
        <taxon>rosids</taxon>
        <taxon>fabids</taxon>
        <taxon>Fagales</taxon>
        <taxon>Fagaceae</taxon>
        <taxon>Quercus</taxon>
    </lineage>
</organism>
<dbReference type="Gene3D" id="1.25.40.10">
    <property type="entry name" value="Tetratricopeptide repeat domain"/>
    <property type="match status" value="4"/>
</dbReference>
<feature type="repeat" description="PPR" evidence="3">
    <location>
        <begin position="355"/>
        <end position="389"/>
    </location>
</feature>
<feature type="repeat" description="PPR" evidence="3">
    <location>
        <begin position="390"/>
        <end position="424"/>
    </location>
</feature>
<dbReference type="PANTHER" id="PTHR47932:SF36">
    <property type="entry name" value="PENTACOTRIPEPTIDE-REPEAT REGION OF PRORP DOMAIN-CONTAINING PROTEIN"/>
    <property type="match status" value="1"/>
</dbReference>
<dbReference type="Pfam" id="PF13041">
    <property type="entry name" value="PPR_2"/>
    <property type="match status" value="2"/>
</dbReference>
<dbReference type="InterPro" id="IPR011990">
    <property type="entry name" value="TPR-like_helical_dom_sf"/>
</dbReference>
<evidence type="ECO:0000313" key="5">
    <source>
        <dbReference type="Proteomes" id="UP001324115"/>
    </source>
</evidence>
<protein>
    <recommendedName>
        <fullName evidence="6">Pentatricopeptide repeat-containing protein</fullName>
    </recommendedName>
</protein>
<keyword evidence="5" id="KW-1185">Reference proteome</keyword>
<sequence>MTVRWPRLLTPTHLSQIIRNQKNPLTALQIFKEAKYKYPSYCHNGPVYPTIIGILGNAGQICEMKEVIDWMKEDSCECKDSVFVNTIKTYARAGLLDKAISLFRRIPQFNCVNKTESFNTLLQILSSYGWEVKSRIRSLNLLMDALCQRGRSDLSLQIFLEMNYQGCYPNKESYWILMKGLCNDGRMNEATHLLYSMFWRISQKGNDLYDNRQVEKAVEILGKILRKGLKAPKRCFQHLDLNQCSSGEDIEGTKRLINEALIRGGIPSLASYSAMPIDLYNEGKISEANKVIIQMKERGFRPTNLIFEAKVAALCRGGNVDVVVKVIEEEMDGNCLPKVMAYNINMAKKLGCNADKKTYSIVIDGLCRESRYLEASQVLQGMLRKSYWPCVDTYNILIRGLCSMGRQYKAVLWLDELISQEVEPEIFWWSSIKSPKS</sequence>
<evidence type="ECO:0008006" key="6">
    <source>
        <dbReference type="Google" id="ProtNLM"/>
    </source>
</evidence>
<evidence type="ECO:0000256" key="1">
    <source>
        <dbReference type="ARBA" id="ARBA00007626"/>
    </source>
</evidence>
<dbReference type="Proteomes" id="UP001324115">
    <property type="component" value="Unassembled WGS sequence"/>
</dbReference>
<comment type="caution">
    <text evidence="4">The sequence shown here is derived from an EMBL/GenBank/DDBJ whole genome shotgun (WGS) entry which is preliminary data.</text>
</comment>
<dbReference type="InterPro" id="IPR002885">
    <property type="entry name" value="PPR_rpt"/>
</dbReference>
<gene>
    <name evidence="4" type="ORF">RGQ29_028076</name>
</gene>
<evidence type="ECO:0000256" key="3">
    <source>
        <dbReference type="PROSITE-ProRule" id="PRU00708"/>
    </source>
</evidence>
<reference evidence="4 5" key="1">
    <citation type="journal article" date="2023" name="G3 (Bethesda)">
        <title>A haplotype-resolved chromosome-scale genome for Quercus rubra L. provides insights into the genetics of adaptive traits for red oak species.</title>
        <authorList>
            <person name="Kapoor B."/>
            <person name="Jenkins J."/>
            <person name="Schmutz J."/>
            <person name="Zhebentyayeva T."/>
            <person name="Kuelheim C."/>
            <person name="Coggeshall M."/>
            <person name="Heim C."/>
            <person name="Lasky J.R."/>
            <person name="Leites L."/>
            <person name="Islam-Faridi N."/>
            <person name="Romero-Severson J."/>
            <person name="DeLeo V.L."/>
            <person name="Lucas S.M."/>
            <person name="Lazic D."/>
            <person name="Gailing O."/>
            <person name="Carlson J."/>
            <person name="Staton M."/>
        </authorList>
    </citation>
    <scope>NUCLEOTIDE SEQUENCE [LARGE SCALE GENOMIC DNA]</scope>
    <source>
        <strain evidence="4">Pseudo-F2</strain>
    </source>
</reference>
<accession>A0AAN7ER68</accession>
<dbReference type="EMBL" id="JAXUIC010000008">
    <property type="protein sequence ID" value="KAK4577809.1"/>
    <property type="molecule type" value="Genomic_DNA"/>
</dbReference>
<keyword evidence="2" id="KW-0677">Repeat</keyword>
<dbReference type="PROSITE" id="PS51375">
    <property type="entry name" value="PPR"/>
    <property type="match status" value="4"/>
</dbReference>
<dbReference type="GO" id="GO:0003729">
    <property type="term" value="F:mRNA binding"/>
    <property type="evidence" value="ECO:0007669"/>
    <property type="project" value="TreeGrafter"/>
</dbReference>
<comment type="similarity">
    <text evidence="1">Belongs to the PPR family. P subfamily.</text>
</comment>
<dbReference type="AlphaFoldDB" id="A0AAN7ER68"/>
<evidence type="ECO:0000256" key="2">
    <source>
        <dbReference type="ARBA" id="ARBA00022737"/>
    </source>
</evidence>
<evidence type="ECO:0000313" key="4">
    <source>
        <dbReference type="EMBL" id="KAK4577809.1"/>
    </source>
</evidence>
<dbReference type="Pfam" id="PF01535">
    <property type="entry name" value="PPR"/>
    <property type="match status" value="1"/>
</dbReference>
<proteinExistence type="inferred from homology"/>
<feature type="repeat" description="PPR" evidence="3">
    <location>
        <begin position="268"/>
        <end position="302"/>
    </location>
</feature>
<dbReference type="PANTHER" id="PTHR47932">
    <property type="entry name" value="ATPASE EXPRESSION PROTEIN 3"/>
    <property type="match status" value="1"/>
</dbReference>
<feature type="repeat" description="PPR" evidence="3">
    <location>
        <begin position="135"/>
        <end position="169"/>
    </location>
</feature>
<name>A0AAN7ER68_QUERU</name>